<dbReference type="InterPro" id="IPR000073">
    <property type="entry name" value="AB_hydrolase_1"/>
</dbReference>
<dbReference type="InterPro" id="IPR029058">
    <property type="entry name" value="AB_hydrolase_fold"/>
</dbReference>
<reference evidence="3 4" key="1">
    <citation type="submission" date="2016-10" db="EMBL/GenBank/DDBJ databases">
        <title>The Draft Genome Sequence of Actinokineospora bangkokensis 44EHWT reveals the biosynthetic pathway of antifungal compounds Thailandins with unusual extender unit butylmalonyl-CoA.</title>
        <authorList>
            <person name="Greule A."/>
            <person name="Intra B."/>
            <person name="Flemming S."/>
            <person name="Rommel M.G."/>
            <person name="Panbangred W."/>
            <person name="Bechthold A."/>
        </authorList>
    </citation>
    <scope>NUCLEOTIDE SEQUENCE [LARGE SCALE GENOMIC DNA]</scope>
    <source>
        <strain evidence="3 4">44EHW</strain>
    </source>
</reference>
<dbReference type="EMBL" id="MKQR01000009">
    <property type="protein sequence ID" value="OLR93741.1"/>
    <property type="molecule type" value="Genomic_DNA"/>
</dbReference>
<dbReference type="Pfam" id="PF12697">
    <property type="entry name" value="Abhydrolase_6"/>
    <property type="match status" value="1"/>
</dbReference>
<sequence>MSTTTRHPHPDLPLTITTTGDGAPALVLHGGGGPDSVAPIADHLAATRTTHVPTHPGWDGTPRPDWFTGVDTLSTTYLTLLDDLDLTDVLVVGSSFGGWVAADLTTRDHGHRVSRLVLIDAIGPVVPGHEVRTPSGPRPGGAPAGPPPAALATLRAYTGPTLGDPALLDRLAGVDIPTLVLWGEHDQVVSAEFGRAYAAAFPRAEFHLIPGGGHLPTREAPTATFAALDAFLAR</sequence>
<dbReference type="Proteomes" id="UP000186040">
    <property type="component" value="Unassembled WGS sequence"/>
</dbReference>
<organism evidence="3 4">
    <name type="scientific">Actinokineospora bangkokensis</name>
    <dbReference type="NCBI Taxonomy" id="1193682"/>
    <lineage>
        <taxon>Bacteria</taxon>
        <taxon>Bacillati</taxon>
        <taxon>Actinomycetota</taxon>
        <taxon>Actinomycetes</taxon>
        <taxon>Pseudonocardiales</taxon>
        <taxon>Pseudonocardiaceae</taxon>
        <taxon>Actinokineospora</taxon>
    </lineage>
</organism>
<dbReference type="AlphaFoldDB" id="A0A1Q9LP07"/>
<keyword evidence="3" id="KW-0378">Hydrolase</keyword>
<evidence type="ECO:0000313" key="4">
    <source>
        <dbReference type="Proteomes" id="UP000186040"/>
    </source>
</evidence>
<dbReference type="RefSeq" id="WP_075974639.1">
    <property type="nucleotide sequence ID" value="NZ_MKQR01000009.1"/>
</dbReference>
<evidence type="ECO:0000256" key="1">
    <source>
        <dbReference type="SAM" id="MobiDB-lite"/>
    </source>
</evidence>
<dbReference type="Gene3D" id="3.40.50.1820">
    <property type="entry name" value="alpha/beta hydrolase"/>
    <property type="match status" value="2"/>
</dbReference>
<comment type="caution">
    <text evidence="3">The sequence shown here is derived from an EMBL/GenBank/DDBJ whole genome shotgun (WGS) entry which is preliminary data.</text>
</comment>
<keyword evidence="4" id="KW-1185">Reference proteome</keyword>
<dbReference type="PANTHER" id="PTHR43689">
    <property type="entry name" value="HYDROLASE"/>
    <property type="match status" value="1"/>
</dbReference>
<dbReference type="SUPFAM" id="SSF53474">
    <property type="entry name" value="alpha/beta-Hydrolases"/>
    <property type="match status" value="1"/>
</dbReference>
<accession>A0A1Q9LP07</accession>
<dbReference type="GO" id="GO:0016787">
    <property type="term" value="F:hydrolase activity"/>
    <property type="evidence" value="ECO:0007669"/>
    <property type="project" value="UniProtKB-KW"/>
</dbReference>
<dbReference type="OrthoDB" id="3249793at2"/>
<dbReference type="PANTHER" id="PTHR43689:SF8">
    <property type="entry name" value="ALPHA_BETA-HYDROLASES SUPERFAMILY PROTEIN"/>
    <property type="match status" value="1"/>
</dbReference>
<name>A0A1Q9LP07_9PSEU</name>
<evidence type="ECO:0000259" key="2">
    <source>
        <dbReference type="Pfam" id="PF12697"/>
    </source>
</evidence>
<feature type="region of interest" description="Disordered" evidence="1">
    <location>
        <begin position="128"/>
        <end position="148"/>
    </location>
</feature>
<protein>
    <submittedName>
        <fullName evidence="3">Alpha/beta hydrolase</fullName>
    </submittedName>
</protein>
<feature type="domain" description="AB hydrolase-1" evidence="2">
    <location>
        <begin position="26"/>
        <end position="227"/>
    </location>
</feature>
<proteinExistence type="predicted"/>
<dbReference type="STRING" id="1193682.BJP25_15940"/>
<evidence type="ECO:0000313" key="3">
    <source>
        <dbReference type="EMBL" id="OLR93741.1"/>
    </source>
</evidence>
<gene>
    <name evidence="3" type="ORF">BJP25_15940</name>
</gene>